<name>A0A8K0F3D6_BRALA</name>
<keyword evidence="1" id="KW-0812">Transmembrane</keyword>
<dbReference type="InterPro" id="IPR041667">
    <property type="entry name" value="Cupin_8"/>
</dbReference>
<evidence type="ECO:0000259" key="2">
    <source>
        <dbReference type="Pfam" id="PF13621"/>
    </source>
</evidence>
<evidence type="ECO:0000256" key="1">
    <source>
        <dbReference type="SAM" id="Phobius"/>
    </source>
</evidence>
<proteinExistence type="predicted"/>
<dbReference type="EMBL" id="OV696694">
    <property type="protein sequence ID" value="CAH1273252.1"/>
    <property type="molecule type" value="Genomic_DNA"/>
</dbReference>
<dbReference type="Gene3D" id="2.60.120.650">
    <property type="entry name" value="Cupin"/>
    <property type="match status" value="1"/>
</dbReference>
<accession>A0A8K0F3D6</accession>
<feature type="domain" description="Cupin-like" evidence="2">
    <location>
        <begin position="135"/>
        <end position="297"/>
    </location>
</feature>
<dbReference type="OrthoDB" id="10063099at2759"/>
<keyword evidence="1" id="KW-1133">Transmembrane helix</keyword>
<organism evidence="3 4">
    <name type="scientific">Branchiostoma lanceolatum</name>
    <name type="common">Common lancelet</name>
    <name type="synonym">Amphioxus lanceolatum</name>
    <dbReference type="NCBI Taxonomy" id="7740"/>
    <lineage>
        <taxon>Eukaryota</taxon>
        <taxon>Metazoa</taxon>
        <taxon>Chordata</taxon>
        <taxon>Cephalochordata</taxon>
        <taxon>Leptocardii</taxon>
        <taxon>Amphioxiformes</taxon>
        <taxon>Branchiostomatidae</taxon>
        <taxon>Branchiostoma</taxon>
    </lineage>
</organism>
<keyword evidence="1" id="KW-0472">Membrane</keyword>
<feature type="transmembrane region" description="Helical" evidence="1">
    <location>
        <begin position="57"/>
        <end position="80"/>
    </location>
</feature>
<gene>
    <name evidence="3" type="primary">JMJD6</name>
    <name evidence="3" type="ORF">BLAG_LOCUS24642</name>
</gene>
<evidence type="ECO:0000313" key="4">
    <source>
        <dbReference type="Proteomes" id="UP000838412"/>
    </source>
</evidence>
<dbReference type="PANTHER" id="PTHR12480">
    <property type="entry name" value="ARGININE DEMETHYLASE AND LYSYL-HYDROXYLASE JMJD"/>
    <property type="match status" value="1"/>
</dbReference>
<dbReference type="PANTHER" id="PTHR12480:SF19">
    <property type="entry name" value="CUPIN-LIKE DOMAIN-CONTAINING PROTEIN"/>
    <property type="match status" value="1"/>
</dbReference>
<sequence>MATRKSRKDDAEPTEKKNVQNLLQEFIKLKQDAKKKGLDNAEVREIFLGRRKGSKRAAIWVVRAVVGVLFPCLLAVGLQIHQDGFDLENMMESLTSSPCAVEFPVILGEMTRPIADCGMCKGIQSAPVLEDVSKEEFLQKYAYSGIPLLVKGATKSWTAMETFSYEFLKNLYEDTEGALESVSEDCQFFPYNTDFEGLDEAFNMSAARSELREGEESWYFGWSNCDQTVGSALRKHYQKPYFLPDDSESSITDWLFMGWSGVGASIHIDHVDRPSWQAMILGSKTWTLIPPPECEDVCSTFNITLNQGDIIVVDTNQWFHSTYIHPGQLSLTIGSEYD</sequence>
<dbReference type="Pfam" id="PF13621">
    <property type="entry name" value="Cupin_8"/>
    <property type="match status" value="1"/>
</dbReference>
<reference evidence="3" key="1">
    <citation type="submission" date="2022-01" db="EMBL/GenBank/DDBJ databases">
        <authorList>
            <person name="Braso-Vives M."/>
        </authorList>
    </citation>
    <scope>NUCLEOTIDE SEQUENCE</scope>
</reference>
<dbReference type="InterPro" id="IPR050910">
    <property type="entry name" value="JMJD6_ArgDemeth/LysHydrox"/>
</dbReference>
<dbReference type="Proteomes" id="UP000838412">
    <property type="component" value="Chromosome 9"/>
</dbReference>
<evidence type="ECO:0000313" key="3">
    <source>
        <dbReference type="EMBL" id="CAH1273252.1"/>
    </source>
</evidence>
<protein>
    <submittedName>
        <fullName evidence="3">JMJD6 protein</fullName>
    </submittedName>
</protein>
<dbReference type="AlphaFoldDB" id="A0A8K0F3D6"/>
<dbReference type="GO" id="GO:0016706">
    <property type="term" value="F:2-oxoglutarate-dependent dioxygenase activity"/>
    <property type="evidence" value="ECO:0007669"/>
    <property type="project" value="TreeGrafter"/>
</dbReference>
<keyword evidence="4" id="KW-1185">Reference proteome</keyword>
<dbReference type="SUPFAM" id="SSF51197">
    <property type="entry name" value="Clavaminate synthase-like"/>
    <property type="match status" value="1"/>
</dbReference>